<organism evidence="2 3">
    <name type="scientific">Basidiobolus meristosporus CBS 931.73</name>
    <dbReference type="NCBI Taxonomy" id="1314790"/>
    <lineage>
        <taxon>Eukaryota</taxon>
        <taxon>Fungi</taxon>
        <taxon>Fungi incertae sedis</taxon>
        <taxon>Zoopagomycota</taxon>
        <taxon>Entomophthoromycotina</taxon>
        <taxon>Basidiobolomycetes</taxon>
        <taxon>Basidiobolales</taxon>
        <taxon>Basidiobolaceae</taxon>
        <taxon>Basidiobolus</taxon>
    </lineage>
</organism>
<evidence type="ECO:0000313" key="3">
    <source>
        <dbReference type="Proteomes" id="UP000193498"/>
    </source>
</evidence>
<dbReference type="AlphaFoldDB" id="A0A1Y1XW61"/>
<dbReference type="InParanoid" id="A0A1Y1XW61"/>
<comment type="caution">
    <text evidence="2">The sequence shown here is derived from an EMBL/GenBank/DDBJ whole genome shotgun (WGS) entry which is preliminary data.</text>
</comment>
<reference evidence="2 3" key="1">
    <citation type="submission" date="2016-07" db="EMBL/GenBank/DDBJ databases">
        <title>Pervasive Adenine N6-methylation of Active Genes in Fungi.</title>
        <authorList>
            <consortium name="DOE Joint Genome Institute"/>
            <person name="Mondo S.J."/>
            <person name="Dannebaum R.O."/>
            <person name="Kuo R.C."/>
            <person name="Labutti K."/>
            <person name="Haridas S."/>
            <person name="Kuo A."/>
            <person name="Salamov A."/>
            <person name="Ahrendt S.R."/>
            <person name="Lipzen A."/>
            <person name="Sullivan W."/>
            <person name="Andreopoulos W.B."/>
            <person name="Clum A."/>
            <person name="Lindquist E."/>
            <person name="Daum C."/>
            <person name="Ramamoorthy G.K."/>
            <person name="Gryganskyi A."/>
            <person name="Culley D."/>
            <person name="Magnuson J.K."/>
            <person name="James T.Y."/>
            <person name="O'Malley M.A."/>
            <person name="Stajich J.E."/>
            <person name="Spatafora J.W."/>
            <person name="Visel A."/>
            <person name="Grigoriev I.V."/>
        </authorList>
    </citation>
    <scope>NUCLEOTIDE SEQUENCE [LARGE SCALE GENOMIC DNA]</scope>
    <source>
        <strain evidence="2 3">CBS 931.73</strain>
    </source>
</reference>
<feature type="region of interest" description="Disordered" evidence="1">
    <location>
        <begin position="1"/>
        <end position="46"/>
    </location>
</feature>
<name>A0A1Y1XW61_9FUNG</name>
<feature type="region of interest" description="Disordered" evidence="1">
    <location>
        <begin position="163"/>
        <end position="205"/>
    </location>
</feature>
<dbReference type="Proteomes" id="UP000193498">
    <property type="component" value="Unassembled WGS sequence"/>
</dbReference>
<proteinExistence type="predicted"/>
<sequence length="235" mass="26499">MYTPSTESSPYNAVPDSERDLGFDSIEYPDSDCLAQSPPYVPPSPGPLPPLFSIPSPCCYEDISAEYSPPYVPDPIYPVDQSESALRAASPYSDSSIEWVGDVPKSPLGPYSYHEVEPIYVKECVFFLDEDIYDGWSIDPSQCTFDYSESLYKKLVDQYEEPRKRFKHSPESTPTLDGIDPKSQSGTVGQEATTKKNPVGHQLLRKSERRFIEENGLFDTHSPSDYLKHKKNTVY</sequence>
<evidence type="ECO:0000256" key="1">
    <source>
        <dbReference type="SAM" id="MobiDB-lite"/>
    </source>
</evidence>
<accession>A0A1Y1XW61</accession>
<protein>
    <submittedName>
        <fullName evidence="2">Uncharacterized protein</fullName>
    </submittedName>
</protein>
<feature type="compositionally biased region" description="Polar residues" evidence="1">
    <location>
        <begin position="1"/>
        <end position="11"/>
    </location>
</feature>
<keyword evidence="3" id="KW-1185">Reference proteome</keyword>
<gene>
    <name evidence="2" type="ORF">K493DRAFT_318325</name>
</gene>
<dbReference type="EMBL" id="MCFE01000412">
    <property type="protein sequence ID" value="ORX89925.1"/>
    <property type="molecule type" value="Genomic_DNA"/>
</dbReference>
<evidence type="ECO:0000313" key="2">
    <source>
        <dbReference type="EMBL" id="ORX89925.1"/>
    </source>
</evidence>
<feature type="compositionally biased region" description="Polar residues" evidence="1">
    <location>
        <begin position="182"/>
        <end position="196"/>
    </location>
</feature>